<dbReference type="Proteomes" id="UP000182753">
    <property type="component" value="Unassembled WGS sequence"/>
</dbReference>
<comment type="caution">
    <text evidence="1">The sequence shown here is derived from an EMBL/GenBank/DDBJ whole genome shotgun (WGS) entry which is preliminary data.</text>
</comment>
<proteinExistence type="predicted"/>
<dbReference type="AlphaFoldDB" id="A0A1J4RPH2"/>
<reference evidence="1 2" key="1">
    <citation type="journal article" date="2016" name="Environ. Microbiol.">
        <title>Genomic resolution of a cold subsurface aquifer community provides metabolic insights for novel microbes adapted to high CO concentrations.</title>
        <authorList>
            <person name="Probst A.J."/>
            <person name="Castelle C.J."/>
            <person name="Singh A."/>
            <person name="Brown C.T."/>
            <person name="Anantharaman K."/>
            <person name="Sharon I."/>
            <person name="Hug L.A."/>
            <person name="Burstein D."/>
            <person name="Emerson J.B."/>
            <person name="Thomas B.C."/>
            <person name="Banfield J.F."/>
        </authorList>
    </citation>
    <scope>NUCLEOTIDE SEQUENCE [LARGE SCALE GENOMIC DNA]</scope>
    <source>
        <strain evidence="1">CG1_02_42_45</strain>
    </source>
</reference>
<evidence type="ECO:0000313" key="2">
    <source>
        <dbReference type="Proteomes" id="UP000182753"/>
    </source>
</evidence>
<gene>
    <name evidence="1" type="ORF">AUJ40_03180</name>
</gene>
<accession>A0A1J4RPH2</accession>
<dbReference type="EMBL" id="MNUJ01000061">
    <property type="protein sequence ID" value="OIN88791.1"/>
    <property type="molecule type" value="Genomic_DNA"/>
</dbReference>
<evidence type="ECO:0000313" key="1">
    <source>
        <dbReference type="EMBL" id="OIN88791.1"/>
    </source>
</evidence>
<protein>
    <submittedName>
        <fullName evidence="1">Uncharacterized protein</fullName>
    </submittedName>
</protein>
<sequence>MSGLWDGPLIYLQVAKHPKATRSLPKIRLWPNAAILPPFWRLSRLLGVGSKSNLPNSARG</sequence>
<organism evidence="1 2">
    <name type="scientific">Candidatus Berkelbacteria bacterium CG1_02_42_45</name>
    <dbReference type="NCBI Taxonomy" id="1805036"/>
    <lineage>
        <taxon>Bacteria</taxon>
        <taxon>Candidatus Berkelbacteria</taxon>
    </lineage>
</organism>
<name>A0A1J4RPH2_9BACT</name>